<dbReference type="OrthoDB" id="408954at2759"/>
<dbReference type="GO" id="GO:0005506">
    <property type="term" value="F:iron ion binding"/>
    <property type="evidence" value="ECO:0007669"/>
    <property type="project" value="InterPro"/>
</dbReference>
<dbReference type="Pfam" id="PF04116">
    <property type="entry name" value="FA_hydroxylase"/>
    <property type="match status" value="1"/>
</dbReference>
<dbReference type="EMBL" id="KQ947409">
    <property type="protein sequence ID" value="KUJ20402.1"/>
    <property type="molecule type" value="Genomic_DNA"/>
</dbReference>
<keyword evidence="3 6" id="KW-1133">Transmembrane helix</keyword>
<dbReference type="InterPro" id="IPR050307">
    <property type="entry name" value="Sterol_Desaturase_Related"/>
</dbReference>
<feature type="transmembrane region" description="Helical" evidence="6">
    <location>
        <begin position="12"/>
        <end position="32"/>
    </location>
</feature>
<keyword evidence="2 6" id="KW-0812">Transmembrane</keyword>
<gene>
    <name evidence="8" type="ORF">LY89DRAFT_610516</name>
</gene>
<dbReference type="AlphaFoldDB" id="A0A194XKU9"/>
<feature type="domain" description="Fatty acid hydroxylase" evidence="7">
    <location>
        <begin position="159"/>
        <end position="290"/>
    </location>
</feature>
<keyword evidence="9" id="KW-1185">Reference proteome</keyword>
<comment type="subcellular location">
    <subcellularLocation>
        <location evidence="1">Membrane</location>
    </subcellularLocation>
</comment>
<evidence type="ECO:0000256" key="3">
    <source>
        <dbReference type="ARBA" id="ARBA00022989"/>
    </source>
</evidence>
<dbReference type="PANTHER" id="PTHR11863">
    <property type="entry name" value="STEROL DESATURASE"/>
    <property type="match status" value="1"/>
</dbReference>
<reference evidence="8 9" key="1">
    <citation type="submission" date="2015-10" db="EMBL/GenBank/DDBJ databases">
        <title>Full genome of DAOMC 229536 Phialocephala scopiformis, a fungal endophyte of spruce producing the potent anti-insectan compound rugulosin.</title>
        <authorList>
            <consortium name="DOE Joint Genome Institute"/>
            <person name="Walker A.K."/>
            <person name="Frasz S.L."/>
            <person name="Seifert K.A."/>
            <person name="Miller J.D."/>
            <person name="Mondo S.J."/>
            <person name="Labutti K."/>
            <person name="Lipzen A."/>
            <person name="Dockter R."/>
            <person name="Kennedy M."/>
            <person name="Grigoriev I.V."/>
            <person name="Spatafora J.W."/>
        </authorList>
    </citation>
    <scope>NUCLEOTIDE SEQUENCE [LARGE SCALE GENOMIC DNA]</scope>
    <source>
        <strain evidence="8 9">CBS 120377</strain>
    </source>
</reference>
<evidence type="ECO:0000256" key="5">
    <source>
        <dbReference type="SAM" id="MobiDB-lite"/>
    </source>
</evidence>
<feature type="transmembrane region" description="Helical" evidence="6">
    <location>
        <begin position="52"/>
        <end position="73"/>
    </location>
</feature>
<name>A0A194XKU9_MOLSC</name>
<dbReference type="GO" id="GO:0016020">
    <property type="term" value="C:membrane"/>
    <property type="evidence" value="ECO:0007669"/>
    <property type="project" value="UniProtKB-SubCell"/>
</dbReference>
<dbReference type="STRING" id="149040.A0A194XKU9"/>
<feature type="compositionally biased region" description="Basic and acidic residues" evidence="5">
    <location>
        <begin position="303"/>
        <end position="324"/>
    </location>
</feature>
<keyword evidence="4 6" id="KW-0472">Membrane</keyword>
<evidence type="ECO:0000256" key="6">
    <source>
        <dbReference type="SAM" id="Phobius"/>
    </source>
</evidence>
<proteinExistence type="predicted"/>
<dbReference type="KEGG" id="psco:LY89DRAFT_610516"/>
<dbReference type="GeneID" id="28820276"/>
<feature type="transmembrane region" description="Helical" evidence="6">
    <location>
        <begin position="106"/>
        <end position="127"/>
    </location>
</feature>
<feature type="compositionally biased region" description="Basic residues" evidence="5">
    <location>
        <begin position="329"/>
        <end position="338"/>
    </location>
</feature>
<dbReference type="Proteomes" id="UP000070700">
    <property type="component" value="Unassembled WGS sequence"/>
</dbReference>
<dbReference type="InParanoid" id="A0A194XKU9"/>
<sequence>MGIALSLPVMGYFLMPSLTSYSTSLNLLFFYMTWSTLVLSQPPLKVELVGTAAIRTLFFFIPALLFLIVDSIVPSVAVSFKTQGLQALPTRTGGGRGSRRGGGSEWYKVIGLSLFNICLGIAIQAGVELLFTQVLGFRSALKVTTTLPMPWSILKDVARGLVLREILQYYAHRFILHPKSPNYISRLHQTYFHSITAPYSFTAHYDHPLPYLLWRFLPVYLPSIMFRVHLLTYLLLVSIITIEETLAMSGYTTVPGIILGGIARRQDLHSEGQGQGNFAPYGLLDWIHGTGIGPDVIDDMRDEAEKHNVKERSGKALENAKDSGVKAWNGRKKNSRKS</sequence>
<evidence type="ECO:0000256" key="2">
    <source>
        <dbReference type="ARBA" id="ARBA00022692"/>
    </source>
</evidence>
<evidence type="ECO:0000256" key="4">
    <source>
        <dbReference type="ARBA" id="ARBA00023136"/>
    </source>
</evidence>
<organism evidence="8 9">
    <name type="scientific">Mollisia scopiformis</name>
    <name type="common">Conifer needle endophyte fungus</name>
    <name type="synonym">Phialocephala scopiformis</name>
    <dbReference type="NCBI Taxonomy" id="149040"/>
    <lineage>
        <taxon>Eukaryota</taxon>
        <taxon>Fungi</taxon>
        <taxon>Dikarya</taxon>
        <taxon>Ascomycota</taxon>
        <taxon>Pezizomycotina</taxon>
        <taxon>Leotiomycetes</taxon>
        <taxon>Helotiales</taxon>
        <taxon>Mollisiaceae</taxon>
        <taxon>Mollisia</taxon>
    </lineage>
</organism>
<dbReference type="InterPro" id="IPR006694">
    <property type="entry name" value="Fatty_acid_hydroxylase"/>
</dbReference>
<dbReference type="RefSeq" id="XP_018074757.1">
    <property type="nucleotide sequence ID" value="XM_018210550.1"/>
</dbReference>
<evidence type="ECO:0000313" key="8">
    <source>
        <dbReference type="EMBL" id="KUJ20402.1"/>
    </source>
</evidence>
<feature type="region of interest" description="Disordered" evidence="5">
    <location>
        <begin position="301"/>
        <end position="338"/>
    </location>
</feature>
<dbReference type="GO" id="GO:0016491">
    <property type="term" value="F:oxidoreductase activity"/>
    <property type="evidence" value="ECO:0007669"/>
    <property type="project" value="InterPro"/>
</dbReference>
<evidence type="ECO:0000256" key="1">
    <source>
        <dbReference type="ARBA" id="ARBA00004370"/>
    </source>
</evidence>
<protein>
    <recommendedName>
        <fullName evidence="7">Fatty acid hydroxylase domain-containing protein</fullName>
    </recommendedName>
</protein>
<accession>A0A194XKU9</accession>
<evidence type="ECO:0000313" key="9">
    <source>
        <dbReference type="Proteomes" id="UP000070700"/>
    </source>
</evidence>
<evidence type="ECO:0000259" key="7">
    <source>
        <dbReference type="Pfam" id="PF04116"/>
    </source>
</evidence>
<dbReference type="GO" id="GO:0008610">
    <property type="term" value="P:lipid biosynthetic process"/>
    <property type="evidence" value="ECO:0007669"/>
    <property type="project" value="InterPro"/>
</dbReference>